<dbReference type="InterPro" id="IPR001680">
    <property type="entry name" value="WD40_rpt"/>
</dbReference>
<dbReference type="SUPFAM" id="SSF50978">
    <property type="entry name" value="WD40 repeat-like"/>
    <property type="match status" value="1"/>
</dbReference>
<organism evidence="3 4">
    <name type="scientific">Triparma retinervis</name>
    <dbReference type="NCBI Taxonomy" id="2557542"/>
    <lineage>
        <taxon>Eukaryota</taxon>
        <taxon>Sar</taxon>
        <taxon>Stramenopiles</taxon>
        <taxon>Ochrophyta</taxon>
        <taxon>Bolidophyceae</taxon>
        <taxon>Parmales</taxon>
        <taxon>Triparmaceae</taxon>
        <taxon>Triparma</taxon>
    </lineage>
</organism>
<dbReference type="AlphaFoldDB" id="A0A9W7ANB8"/>
<keyword evidence="1" id="KW-0175">Coiled coil</keyword>
<protein>
    <submittedName>
        <fullName evidence="3">Uncharacterized protein</fullName>
    </submittedName>
</protein>
<feature type="region of interest" description="Disordered" evidence="2">
    <location>
        <begin position="345"/>
        <end position="365"/>
    </location>
</feature>
<sequence length="773" mass="83353">MLDPVTGAEIPADPNLDAAVFGDTLDGFDGFDGTEMDILASLLDTVDVDLSNDAPIEAGPRPPNPLKQRDWKFTPTGPPSCIPCEDFEMVSDNGEDDDDGDDGVLPLRRYADLSETVMCKGSDINRSPSIIVLCEMADDDEQKEIINVLKEVSENQPEDSDLLFFYGTRSMGPVLQIREVCELPVSKHEIVLLKLDIPSYWTFYISDVTDITVETVSTFITESLQLDAKQPYGYQGPPPPPAPRPSSRDWKFNPSGPATCLPCDDPNQTYYEPPPPPSGGSSHKKTRAEIDADEIFSDSTKPSEPTSAEDRAELKYLRARVETLEAELAEARSAGGVDKVVYSQEEPLSQPHQAPSSPPPTPSLLLSNLRSSLASEPKLILGPKVPTFSLAYSKPYLASGGEDGYVYIFDESNHFKIVTRRKCEVAEGPKKGGSTEFEVLRVAWGPDGRTLFVGTASGLVEVLLLREGGSGGEGEGEGEPPKAVRSLPLGMTSKACQPCDTPDPNKKGTVNLMLVGKLDHTVDENGQLKEMKDELAPQVYGICSVGPNLVAVATDDEVTVWSVPTSSRSFSFNFRRIGSGKTGGGRNPNDIVYVFGMDWSAARGELALALSDGTCRVMNLKGELRSVLSLPVESIRATNCKWSDKGQRLTTSFSSGHVALWGLDGASGKPRCLGLYGGVGICYGATTFPPDAPEVMGEAVLSYGKGGRVWAFDSRFAAGDPVAWTGREGGEGEEVFDVESWWTETGVTIAVGGRREEGAIGVPILLYKIDVTR</sequence>
<dbReference type="Proteomes" id="UP001165082">
    <property type="component" value="Unassembled WGS sequence"/>
</dbReference>
<evidence type="ECO:0000313" key="4">
    <source>
        <dbReference type="Proteomes" id="UP001165082"/>
    </source>
</evidence>
<feature type="region of interest" description="Disordered" evidence="2">
    <location>
        <begin position="229"/>
        <end position="286"/>
    </location>
</feature>
<feature type="coiled-coil region" evidence="1">
    <location>
        <begin position="307"/>
        <end position="334"/>
    </location>
</feature>
<keyword evidence="4" id="KW-1185">Reference proteome</keyword>
<accession>A0A9W7ANB8</accession>
<reference evidence="3" key="1">
    <citation type="submission" date="2022-07" db="EMBL/GenBank/DDBJ databases">
        <title>Genome analysis of Parmales, a sister group of diatoms, reveals the evolutionary specialization of diatoms from phago-mixotrophs to photoautotrophs.</title>
        <authorList>
            <person name="Ban H."/>
            <person name="Sato S."/>
            <person name="Yoshikawa S."/>
            <person name="Kazumasa Y."/>
            <person name="Nakamura Y."/>
            <person name="Ichinomiya M."/>
            <person name="Saitoh K."/>
            <person name="Sato N."/>
            <person name="Blanc-Mathieu R."/>
            <person name="Endo H."/>
            <person name="Kuwata A."/>
            <person name="Ogata H."/>
        </authorList>
    </citation>
    <scope>NUCLEOTIDE SEQUENCE</scope>
</reference>
<comment type="caution">
    <text evidence="3">The sequence shown here is derived from an EMBL/GenBank/DDBJ whole genome shotgun (WGS) entry which is preliminary data.</text>
</comment>
<name>A0A9W7ANB8_9STRA</name>
<gene>
    <name evidence="3" type="ORF">TrRE_jg4708</name>
</gene>
<dbReference type="EMBL" id="BRXZ01001571">
    <property type="protein sequence ID" value="GMH74306.1"/>
    <property type="molecule type" value="Genomic_DNA"/>
</dbReference>
<dbReference type="Gene3D" id="2.130.10.10">
    <property type="entry name" value="YVTN repeat-like/Quinoprotein amine dehydrogenase"/>
    <property type="match status" value="1"/>
</dbReference>
<feature type="region of interest" description="Disordered" evidence="2">
    <location>
        <begin position="53"/>
        <end position="77"/>
    </location>
</feature>
<proteinExistence type="predicted"/>
<dbReference type="InterPro" id="IPR036322">
    <property type="entry name" value="WD40_repeat_dom_sf"/>
</dbReference>
<evidence type="ECO:0000256" key="2">
    <source>
        <dbReference type="SAM" id="MobiDB-lite"/>
    </source>
</evidence>
<dbReference type="SMART" id="SM00320">
    <property type="entry name" value="WD40"/>
    <property type="match status" value="4"/>
</dbReference>
<dbReference type="OrthoDB" id="538223at2759"/>
<evidence type="ECO:0000313" key="3">
    <source>
        <dbReference type="EMBL" id="GMH74306.1"/>
    </source>
</evidence>
<evidence type="ECO:0000256" key="1">
    <source>
        <dbReference type="SAM" id="Coils"/>
    </source>
</evidence>
<dbReference type="InterPro" id="IPR015943">
    <property type="entry name" value="WD40/YVTN_repeat-like_dom_sf"/>
</dbReference>